<protein>
    <recommendedName>
        <fullName evidence="1">SnoaL-like domain-containing protein</fullName>
    </recommendedName>
</protein>
<evidence type="ECO:0000259" key="1">
    <source>
        <dbReference type="Pfam" id="PF12680"/>
    </source>
</evidence>
<evidence type="ECO:0000313" key="2">
    <source>
        <dbReference type="EMBL" id="VAW59489.1"/>
    </source>
</evidence>
<organism evidence="2">
    <name type="scientific">hydrothermal vent metagenome</name>
    <dbReference type="NCBI Taxonomy" id="652676"/>
    <lineage>
        <taxon>unclassified sequences</taxon>
        <taxon>metagenomes</taxon>
        <taxon>ecological metagenomes</taxon>
    </lineage>
</organism>
<dbReference type="AlphaFoldDB" id="A0A3B0XD26"/>
<feature type="domain" description="SnoaL-like" evidence="1">
    <location>
        <begin position="14"/>
        <end position="114"/>
    </location>
</feature>
<dbReference type="InterPro" id="IPR032710">
    <property type="entry name" value="NTF2-like_dom_sf"/>
</dbReference>
<reference evidence="2" key="1">
    <citation type="submission" date="2018-06" db="EMBL/GenBank/DDBJ databases">
        <authorList>
            <person name="Zhirakovskaya E."/>
        </authorList>
    </citation>
    <scope>NUCLEOTIDE SEQUENCE</scope>
</reference>
<dbReference type="EMBL" id="UOFG01000084">
    <property type="protein sequence ID" value="VAW59489.1"/>
    <property type="molecule type" value="Genomic_DNA"/>
</dbReference>
<name>A0A3B0XD26_9ZZZZ</name>
<accession>A0A3B0XD26</accession>
<dbReference type="InterPro" id="IPR037401">
    <property type="entry name" value="SnoaL-like"/>
</dbReference>
<sequence length="161" mass="18912">MQLSQIHPNEQLIHDFYAAFNQMDWQAMGRCYTPEAHFSDPVFCDLKGADVTAMWHMLCERAEDFDLDLRDVSADDERGSARWDAYYTFARTGRRVQNMVFAEFQFIDGKISRHSDHFSFWRWSSMALGSSGRWFGWSGFLKRKVQRRAAAGLCVFKRKNM</sequence>
<proteinExistence type="predicted"/>
<dbReference type="Pfam" id="PF12680">
    <property type="entry name" value="SnoaL_2"/>
    <property type="match status" value="1"/>
</dbReference>
<dbReference type="SUPFAM" id="SSF54427">
    <property type="entry name" value="NTF2-like"/>
    <property type="match status" value="1"/>
</dbReference>
<dbReference type="Gene3D" id="3.10.450.50">
    <property type="match status" value="1"/>
</dbReference>
<gene>
    <name evidence="2" type="ORF">MNBD_GAMMA11-2655</name>
</gene>